<name>A0A5Q2N2K7_9FIRM</name>
<dbReference type="KEGG" id="hcv:FTV88_1728"/>
<keyword evidence="1" id="KW-0472">Membrane</keyword>
<evidence type="ECO:0000313" key="2">
    <source>
        <dbReference type="EMBL" id="QGG47826.1"/>
    </source>
</evidence>
<keyword evidence="1" id="KW-1133">Transmembrane helix</keyword>
<keyword evidence="1" id="KW-0812">Transmembrane</keyword>
<evidence type="ECO:0000256" key="1">
    <source>
        <dbReference type="SAM" id="Phobius"/>
    </source>
</evidence>
<evidence type="ECO:0000313" key="3">
    <source>
        <dbReference type="Proteomes" id="UP000366051"/>
    </source>
</evidence>
<dbReference type="AlphaFoldDB" id="A0A5Q2N2K7"/>
<keyword evidence="3" id="KW-1185">Reference proteome</keyword>
<accession>A0A5Q2N2K7</accession>
<gene>
    <name evidence="2" type="ORF">FTV88_1728</name>
</gene>
<proteinExistence type="predicted"/>
<protein>
    <submittedName>
        <fullName evidence="2">Uncharacterized protein</fullName>
    </submittedName>
</protein>
<dbReference type="Proteomes" id="UP000366051">
    <property type="component" value="Chromosome"/>
</dbReference>
<sequence length="50" mass="6045">MIDKKLFISFFQFSEDKEDTPRYDLTIFPSFVAFVEPFLSYSFFPFFQAL</sequence>
<dbReference type="EMBL" id="CP045875">
    <property type="protein sequence ID" value="QGG47826.1"/>
    <property type="molecule type" value="Genomic_DNA"/>
</dbReference>
<reference evidence="3" key="1">
    <citation type="submission" date="2019-11" db="EMBL/GenBank/DDBJ databases">
        <title>Genome sequence of Heliorestis convoluta strain HH, an alkaliphilic and minimalistic phototrophic bacterium from a soda lake in Egypt.</title>
        <authorList>
            <person name="Dewey E.D."/>
            <person name="Stokes L.M."/>
            <person name="Burchell B.M."/>
            <person name="Shaffer K.N."/>
            <person name="Huntington A.M."/>
            <person name="Baker J.M."/>
            <person name="Nadendla S."/>
            <person name="Giglio M.G."/>
            <person name="Touchman J.W."/>
            <person name="Blankenship R.E."/>
            <person name="Madigan M.T."/>
            <person name="Sattley W.M."/>
        </authorList>
    </citation>
    <scope>NUCLEOTIDE SEQUENCE [LARGE SCALE GENOMIC DNA]</scope>
    <source>
        <strain evidence="3">HH</strain>
    </source>
</reference>
<organism evidence="2 3">
    <name type="scientific">Heliorestis convoluta</name>
    <dbReference type="NCBI Taxonomy" id="356322"/>
    <lineage>
        <taxon>Bacteria</taxon>
        <taxon>Bacillati</taxon>
        <taxon>Bacillota</taxon>
        <taxon>Clostridia</taxon>
        <taxon>Eubacteriales</taxon>
        <taxon>Heliobacteriaceae</taxon>
        <taxon>Heliorestis</taxon>
    </lineage>
</organism>
<feature type="transmembrane region" description="Helical" evidence="1">
    <location>
        <begin position="27"/>
        <end position="47"/>
    </location>
</feature>